<dbReference type="EMBL" id="MHOS01000004">
    <property type="protein sequence ID" value="OGZ69678.1"/>
    <property type="molecule type" value="Genomic_DNA"/>
</dbReference>
<dbReference type="InterPro" id="IPR027417">
    <property type="entry name" value="P-loop_NTPase"/>
</dbReference>
<comment type="similarity">
    <text evidence="1">Belongs to the sulfotransferase 1 family.</text>
</comment>
<dbReference type="SUPFAM" id="SSF52540">
    <property type="entry name" value="P-loop containing nucleoside triphosphate hydrolases"/>
    <property type="match status" value="1"/>
</dbReference>
<dbReference type="PANTHER" id="PTHR11783">
    <property type="entry name" value="SULFOTRANSFERASE SULT"/>
    <property type="match status" value="1"/>
</dbReference>
<dbReference type="STRING" id="1802206.A3D35_00250"/>
<evidence type="ECO:0000256" key="2">
    <source>
        <dbReference type="ARBA" id="ARBA00022679"/>
    </source>
</evidence>
<feature type="domain" description="Sulfotransferase" evidence="3">
    <location>
        <begin position="8"/>
        <end position="243"/>
    </location>
</feature>
<dbReference type="Proteomes" id="UP000176421">
    <property type="component" value="Unassembled WGS sequence"/>
</dbReference>
<reference evidence="4 5" key="1">
    <citation type="journal article" date="2016" name="Nat. Commun.">
        <title>Thousands of microbial genomes shed light on interconnected biogeochemical processes in an aquifer system.</title>
        <authorList>
            <person name="Anantharaman K."/>
            <person name="Brown C.T."/>
            <person name="Hug L.A."/>
            <person name="Sharon I."/>
            <person name="Castelle C.J."/>
            <person name="Probst A.J."/>
            <person name="Thomas B.C."/>
            <person name="Singh A."/>
            <person name="Wilkins M.J."/>
            <person name="Karaoz U."/>
            <person name="Brodie E.L."/>
            <person name="Williams K.H."/>
            <person name="Hubbard S.S."/>
            <person name="Banfield J.F."/>
        </authorList>
    </citation>
    <scope>NUCLEOTIDE SEQUENCE [LARGE SCALE GENOMIC DNA]</scope>
</reference>
<evidence type="ECO:0000259" key="3">
    <source>
        <dbReference type="Pfam" id="PF00685"/>
    </source>
</evidence>
<keyword evidence="2" id="KW-0808">Transferase</keyword>
<evidence type="ECO:0000256" key="1">
    <source>
        <dbReference type="ARBA" id="ARBA00005771"/>
    </source>
</evidence>
<protein>
    <recommendedName>
        <fullName evidence="3">Sulfotransferase domain-containing protein</fullName>
    </recommendedName>
</protein>
<dbReference type="InterPro" id="IPR000863">
    <property type="entry name" value="Sulfotransferase_dom"/>
</dbReference>
<dbReference type="AlphaFoldDB" id="A0A1G2I6K1"/>
<gene>
    <name evidence="4" type="ORF">A3D35_00250</name>
</gene>
<proteinExistence type="inferred from homology"/>
<dbReference type="Pfam" id="PF00685">
    <property type="entry name" value="Sulfotransfer_1"/>
    <property type="match status" value="1"/>
</dbReference>
<comment type="caution">
    <text evidence="4">The sequence shown here is derived from an EMBL/GenBank/DDBJ whole genome shotgun (WGS) entry which is preliminary data.</text>
</comment>
<evidence type="ECO:0000313" key="4">
    <source>
        <dbReference type="EMBL" id="OGZ69678.1"/>
    </source>
</evidence>
<name>A0A1G2I6K1_9BACT</name>
<evidence type="ECO:0000313" key="5">
    <source>
        <dbReference type="Proteomes" id="UP000176421"/>
    </source>
</evidence>
<dbReference type="Gene3D" id="3.40.50.300">
    <property type="entry name" value="P-loop containing nucleotide triphosphate hydrolases"/>
    <property type="match status" value="1"/>
</dbReference>
<organism evidence="4 5">
    <name type="scientific">Candidatus Staskawiczbacteria bacterium RIFCSPHIGHO2_02_FULL_34_9</name>
    <dbReference type="NCBI Taxonomy" id="1802206"/>
    <lineage>
        <taxon>Bacteria</taxon>
        <taxon>Candidatus Staskawicziibacteriota</taxon>
    </lineage>
</organism>
<accession>A0A1G2I6K1</accession>
<sequence>MEQKSNIVLISDFGRSGQGWLSYMLCYILNAQFVEPYNFLNGKTYSASKDVISLTSGNLPGREKTKYNLVVKTHNYPSAEFNLTDKVIFLVRDPRDVAVSMHNLHLIQEKSVSWNHPRAKLFLTYYKIFSIGDYLRTIKDWAKHYKIWKNVIACQVRYEDLLNDPKKTLVGILNYLEVQANEKIIQEAINEFSFEKITGRKRGEEDKKNPEFRKGISGDHKNKFSKFDMTVINSLFKSVIKKSGYEINR</sequence>
<dbReference type="GO" id="GO:0008146">
    <property type="term" value="F:sulfotransferase activity"/>
    <property type="evidence" value="ECO:0007669"/>
    <property type="project" value="InterPro"/>
</dbReference>